<dbReference type="OrthoDB" id="513465at2"/>
<evidence type="ECO:0000256" key="1">
    <source>
        <dbReference type="ARBA" id="ARBA00022679"/>
    </source>
</evidence>
<dbReference type="Pfam" id="PF11991">
    <property type="entry name" value="Trp_DMAT"/>
    <property type="match status" value="1"/>
</dbReference>
<keyword evidence="1 2" id="KW-0808">Transferase</keyword>
<accession>A0A562ID93</accession>
<organism evidence="2 3">
    <name type="scientific">Micromonospora olivasterospora</name>
    <dbReference type="NCBI Taxonomy" id="1880"/>
    <lineage>
        <taxon>Bacteria</taxon>
        <taxon>Bacillati</taxon>
        <taxon>Actinomycetota</taxon>
        <taxon>Actinomycetes</taxon>
        <taxon>Micromonosporales</taxon>
        <taxon>Micromonosporaceae</taxon>
        <taxon>Micromonospora</taxon>
    </lineage>
</organism>
<dbReference type="GO" id="GO:0009820">
    <property type="term" value="P:alkaloid metabolic process"/>
    <property type="evidence" value="ECO:0007669"/>
    <property type="project" value="InterPro"/>
</dbReference>
<evidence type="ECO:0000313" key="2">
    <source>
        <dbReference type="EMBL" id="TWH68957.1"/>
    </source>
</evidence>
<dbReference type="InterPro" id="IPR017795">
    <property type="entry name" value="ABBA_NscD-like"/>
</dbReference>
<gene>
    <name evidence="2" type="ORF">JD77_03959</name>
</gene>
<dbReference type="InterPro" id="IPR033964">
    <property type="entry name" value="ABBA"/>
</dbReference>
<dbReference type="SFLD" id="SFLDS00036">
    <property type="entry name" value="Aromatic_Prenyltransferase"/>
    <property type="match status" value="1"/>
</dbReference>
<dbReference type="EMBL" id="VLKE01000001">
    <property type="protein sequence ID" value="TWH68957.1"/>
    <property type="molecule type" value="Genomic_DNA"/>
</dbReference>
<protein>
    <submittedName>
        <fullName evidence="2">DMATS type aromatic prenyltransferase</fullName>
    </submittedName>
</protein>
<dbReference type="Proteomes" id="UP000319825">
    <property type="component" value="Unassembled WGS sequence"/>
</dbReference>
<proteinExistence type="predicted"/>
<reference evidence="2 3" key="1">
    <citation type="submission" date="2019-07" db="EMBL/GenBank/DDBJ databases">
        <title>R&amp;d 2014.</title>
        <authorList>
            <person name="Klenk H.-P."/>
        </authorList>
    </citation>
    <scope>NUCLEOTIDE SEQUENCE [LARGE SCALE GENOMIC DNA]</scope>
    <source>
        <strain evidence="2 3">DSM 43868</strain>
    </source>
</reference>
<name>A0A562ID93_MICOL</name>
<keyword evidence="3" id="KW-1185">Reference proteome</keyword>
<dbReference type="RefSeq" id="WP_145775638.1">
    <property type="nucleotide sequence ID" value="NZ_BAAATQ010000169.1"/>
</dbReference>
<dbReference type="GO" id="GO:0016765">
    <property type="term" value="F:transferase activity, transferring alkyl or aryl (other than methyl) groups"/>
    <property type="evidence" value="ECO:0007669"/>
    <property type="project" value="InterPro"/>
</dbReference>
<evidence type="ECO:0000313" key="3">
    <source>
        <dbReference type="Proteomes" id="UP000319825"/>
    </source>
</evidence>
<dbReference type="AlphaFoldDB" id="A0A562ID93"/>
<comment type="caution">
    <text evidence="2">The sequence shown here is derived from an EMBL/GenBank/DDBJ whole genome shotgun (WGS) entry which is preliminary data.</text>
</comment>
<sequence length="385" mass="40765">MAQIDTDYAGPRTWAGLTHRPTTFRQLVEAHLASIRARLGQQHDLQVLFDEVSGVLGDWADRPIGAGARQTSFVGNDGSPVEFSFTFSPDGVRTRVLFEPGGAAATRSELERHLALLAARLGDGTRRLEAVADLFLGPAADPSPFLLLHALEAGHATAPPLHKVYLNPAASGRPPLAVVREAMGRLGLGPAWERVEEHLGADRLGSPSYEPALVALDLVDRPVARVKVYLRHSQAGIDDIELVSRLGAGHRGGRYAELLGTLNPAPLAQWVKAPMTCLAFAADGTALTTTLYCPLDPNLPNDAVAGKRVTELLTRLGIGVEAFRSVAAAASGALPAASNRLSWIGFKEIGRPLVTVYVGLGGTAEAEPHRAAPAGADQEARWTGP</sequence>